<dbReference type="RefSeq" id="XP_015702560.1">
    <property type="nucleotide sequence ID" value="XM_015847816.1"/>
</dbReference>
<protein>
    <recommendedName>
        <fullName evidence="3">Aminoglycoside phosphotransferase domain-containing protein</fullName>
    </recommendedName>
</protein>
<dbReference type="GeneID" id="26971011"/>
<evidence type="ECO:0000313" key="2">
    <source>
        <dbReference type="Proteomes" id="UP000002059"/>
    </source>
</evidence>
<organism evidence="1 2">
    <name type="scientific">Paracoccidioides lutzii (strain ATCC MYA-826 / Pb01)</name>
    <name type="common">Paracoccidioides brasiliensis</name>
    <dbReference type="NCBI Taxonomy" id="502779"/>
    <lineage>
        <taxon>Eukaryota</taxon>
        <taxon>Fungi</taxon>
        <taxon>Dikarya</taxon>
        <taxon>Ascomycota</taxon>
        <taxon>Pezizomycotina</taxon>
        <taxon>Eurotiomycetes</taxon>
        <taxon>Eurotiomycetidae</taxon>
        <taxon>Onygenales</taxon>
        <taxon>Ajellomycetaceae</taxon>
        <taxon>Paracoccidioides</taxon>
    </lineage>
</organism>
<accession>A0A0A2V0G2</accession>
<reference evidence="1 2" key="1">
    <citation type="journal article" date="2011" name="PLoS Genet.">
        <title>Comparative genomic analysis of human fungal pathogens causing paracoccidioidomycosis.</title>
        <authorList>
            <person name="Desjardins C.A."/>
            <person name="Champion M.D."/>
            <person name="Holder J.W."/>
            <person name="Muszewska A."/>
            <person name="Goldberg J."/>
            <person name="Bailao A.M."/>
            <person name="Brigido M.M."/>
            <person name="Ferreira M.E."/>
            <person name="Garcia A.M."/>
            <person name="Grynberg M."/>
            <person name="Gujja S."/>
            <person name="Heiman D.I."/>
            <person name="Henn M.R."/>
            <person name="Kodira C.D."/>
            <person name="Leon-Narvaez H."/>
            <person name="Longo L.V."/>
            <person name="Ma L.J."/>
            <person name="Malavazi I."/>
            <person name="Matsuo A.L."/>
            <person name="Morais F.V."/>
            <person name="Pereira M."/>
            <person name="Rodriguez-Brito S."/>
            <person name="Sakthikumar S."/>
            <person name="Salem-Izacc S.M."/>
            <person name="Sykes S.M."/>
            <person name="Teixeira M.M."/>
            <person name="Vallejo M.C."/>
            <person name="Walter M.E."/>
            <person name="Yandava C."/>
            <person name="Young S."/>
            <person name="Zeng Q."/>
            <person name="Zucker J."/>
            <person name="Felipe M.S."/>
            <person name="Goldman G.H."/>
            <person name="Haas B.J."/>
            <person name="McEwen J.G."/>
            <person name="Nino-Vega G."/>
            <person name="Puccia R."/>
            <person name="San-Blas G."/>
            <person name="Soares C.M."/>
            <person name="Birren B.W."/>
            <person name="Cuomo C.A."/>
        </authorList>
    </citation>
    <scope>NUCLEOTIDE SEQUENCE [LARGE SCALE GENOMIC DNA]</scope>
    <source>
        <strain evidence="2">ATCC MYA-826 / Pb01</strain>
    </source>
</reference>
<dbReference type="HOGENOM" id="CLU_2622662_0_0_1"/>
<name>A0A0A2V0G2_PARBA</name>
<gene>
    <name evidence="1" type="ORF">PAAG_12306</name>
</gene>
<evidence type="ECO:0000313" key="1">
    <source>
        <dbReference type="EMBL" id="KGQ00998.1"/>
    </source>
</evidence>
<dbReference type="AlphaFoldDB" id="A0A0A2V0G2"/>
<dbReference type="Proteomes" id="UP000002059">
    <property type="component" value="Partially assembled WGS sequence"/>
</dbReference>
<keyword evidence="2" id="KW-1185">Reference proteome</keyword>
<dbReference type="VEuPathDB" id="FungiDB:PAAG_12306"/>
<dbReference type="EMBL" id="KN294012">
    <property type="protein sequence ID" value="KGQ00998.1"/>
    <property type="molecule type" value="Genomic_DNA"/>
</dbReference>
<dbReference type="OrthoDB" id="4188486at2759"/>
<evidence type="ECO:0008006" key="3">
    <source>
        <dbReference type="Google" id="ProtNLM"/>
    </source>
</evidence>
<sequence>MKISPGTQMDAGFGLRNSKFTSFNVAELQYIAARSVGVNKCVTMRKLAEGTYNKTFRLSMDNGLATIARITHPIAGPK</sequence>
<dbReference type="KEGG" id="pbl:PAAG_12306"/>
<proteinExistence type="predicted"/>